<proteinExistence type="predicted"/>
<dbReference type="Proteomes" id="UP001529510">
    <property type="component" value="Unassembled WGS sequence"/>
</dbReference>
<reference evidence="1 2" key="1">
    <citation type="submission" date="2024-05" db="EMBL/GenBank/DDBJ databases">
        <title>Genome sequencing and assembly of Indian major carp, Cirrhinus mrigala (Hamilton, 1822).</title>
        <authorList>
            <person name="Mohindra V."/>
            <person name="Chowdhury L.M."/>
            <person name="Lal K."/>
            <person name="Jena J.K."/>
        </authorList>
    </citation>
    <scope>NUCLEOTIDE SEQUENCE [LARGE SCALE GENOMIC DNA]</scope>
    <source>
        <strain evidence="1">CM1030</strain>
        <tissue evidence="1">Blood</tissue>
    </source>
</reference>
<keyword evidence="2" id="KW-1185">Reference proteome</keyword>
<name>A0ABD0QAW2_CIRMR</name>
<accession>A0ABD0QAW2</accession>
<feature type="non-terminal residue" evidence="1">
    <location>
        <position position="1"/>
    </location>
</feature>
<evidence type="ECO:0000313" key="2">
    <source>
        <dbReference type="Proteomes" id="UP001529510"/>
    </source>
</evidence>
<comment type="caution">
    <text evidence="1">The sequence shown here is derived from an EMBL/GenBank/DDBJ whole genome shotgun (WGS) entry which is preliminary data.</text>
</comment>
<gene>
    <name evidence="1" type="ORF">M9458_022198</name>
</gene>
<feature type="non-terminal residue" evidence="1">
    <location>
        <position position="53"/>
    </location>
</feature>
<organism evidence="1 2">
    <name type="scientific">Cirrhinus mrigala</name>
    <name type="common">Mrigala</name>
    <dbReference type="NCBI Taxonomy" id="683832"/>
    <lineage>
        <taxon>Eukaryota</taxon>
        <taxon>Metazoa</taxon>
        <taxon>Chordata</taxon>
        <taxon>Craniata</taxon>
        <taxon>Vertebrata</taxon>
        <taxon>Euteleostomi</taxon>
        <taxon>Actinopterygii</taxon>
        <taxon>Neopterygii</taxon>
        <taxon>Teleostei</taxon>
        <taxon>Ostariophysi</taxon>
        <taxon>Cypriniformes</taxon>
        <taxon>Cyprinidae</taxon>
        <taxon>Labeoninae</taxon>
        <taxon>Labeonini</taxon>
        <taxon>Cirrhinus</taxon>
    </lineage>
</organism>
<dbReference type="AlphaFoldDB" id="A0ABD0QAW2"/>
<sequence length="53" mass="6421">ARPHDYVKELLARQNPISFHKHWNINPVAVYQHWLAEPNQRRPYSLTKTKEEL</sequence>
<dbReference type="EMBL" id="JAMKFB020000010">
    <property type="protein sequence ID" value="KAL0182823.1"/>
    <property type="molecule type" value="Genomic_DNA"/>
</dbReference>
<evidence type="ECO:0000313" key="1">
    <source>
        <dbReference type="EMBL" id="KAL0182823.1"/>
    </source>
</evidence>
<protein>
    <submittedName>
        <fullName evidence="1">Uncharacterized protein</fullName>
    </submittedName>
</protein>